<protein>
    <recommendedName>
        <fullName evidence="1">Transposase IS200-like domain-containing protein</fullName>
    </recommendedName>
</protein>
<dbReference type="SMART" id="SM01321">
    <property type="entry name" value="Y1_Tnp"/>
    <property type="match status" value="1"/>
</dbReference>
<gene>
    <name evidence="2" type="ORF">A2Y75_08255</name>
</gene>
<dbReference type="SUPFAM" id="SSF48295">
    <property type="entry name" value="TrpR-like"/>
    <property type="match status" value="1"/>
</dbReference>
<dbReference type="InterPro" id="IPR036515">
    <property type="entry name" value="Transposase_17_sf"/>
</dbReference>
<dbReference type="GO" id="GO:0043565">
    <property type="term" value="F:sequence-specific DNA binding"/>
    <property type="evidence" value="ECO:0007669"/>
    <property type="project" value="InterPro"/>
</dbReference>
<organism evidence="2 3">
    <name type="scientific">Candidatus Solincola sediminis</name>
    <dbReference type="NCBI Taxonomy" id="1797199"/>
    <lineage>
        <taxon>Bacteria</taxon>
        <taxon>Bacillati</taxon>
        <taxon>Actinomycetota</taxon>
        <taxon>Candidatus Geothermincolia</taxon>
        <taxon>Candidatus Geothermincolales</taxon>
        <taxon>Candidatus Geothermincolaceae</taxon>
        <taxon>Candidatus Solincola</taxon>
    </lineage>
</organism>
<feature type="domain" description="Transposase IS200-like" evidence="1">
    <location>
        <begin position="18"/>
        <end position="131"/>
    </location>
</feature>
<evidence type="ECO:0000259" key="1">
    <source>
        <dbReference type="SMART" id="SM01321"/>
    </source>
</evidence>
<evidence type="ECO:0000313" key="2">
    <source>
        <dbReference type="EMBL" id="OFW57721.1"/>
    </source>
</evidence>
<dbReference type="PANTHER" id="PTHR34322">
    <property type="entry name" value="TRANSPOSASE, Y1_TNP DOMAIN-CONTAINING"/>
    <property type="match status" value="1"/>
</dbReference>
<reference evidence="2 3" key="1">
    <citation type="journal article" date="2016" name="Nat. Commun.">
        <title>Thousands of microbial genomes shed light on interconnected biogeochemical processes in an aquifer system.</title>
        <authorList>
            <person name="Anantharaman K."/>
            <person name="Brown C.T."/>
            <person name="Hug L.A."/>
            <person name="Sharon I."/>
            <person name="Castelle C.J."/>
            <person name="Probst A.J."/>
            <person name="Thomas B.C."/>
            <person name="Singh A."/>
            <person name="Wilkins M.J."/>
            <person name="Karaoz U."/>
            <person name="Brodie E.L."/>
            <person name="Williams K.H."/>
            <person name="Hubbard S.S."/>
            <person name="Banfield J.F."/>
        </authorList>
    </citation>
    <scope>NUCLEOTIDE SEQUENCE [LARGE SCALE GENOMIC DNA]</scope>
</reference>
<evidence type="ECO:0000313" key="3">
    <source>
        <dbReference type="Proteomes" id="UP000177876"/>
    </source>
</evidence>
<name>A0A1F2WLL7_9ACTN</name>
<dbReference type="GO" id="GO:0006313">
    <property type="term" value="P:DNA transposition"/>
    <property type="evidence" value="ECO:0007669"/>
    <property type="project" value="InterPro"/>
</dbReference>
<dbReference type="InterPro" id="IPR002686">
    <property type="entry name" value="Transposase_17"/>
</dbReference>
<sequence length="307" mass="35684">MIILYIIDNMVRKLREQHEGAHYHIWSRGNKGDYIFEKDEGKDFFVDLLSQGQQRHKVEVYGYCVLGNHYHLHVQTLEENLSEFMHFIGSSYATYLYRNDWKGHVFSSRYNSKHVKNEGQLRSLSRYIHLNPVRAGLTELPEQYCWSSYQYYLLGARPTSWLNTRWIGDYFGSGVESAAESYKDFILEGMEKVIKNSGRISPIESAYHAICETYNLESLDDPGFESEENLRNARSLFIYLAKQFTDLKNLEIARMIGNAGATGISTHYYRICAKVGENAEYAERLYGELRGLIDEYEIDIDDLHKGA</sequence>
<dbReference type="SUPFAM" id="SSF143422">
    <property type="entry name" value="Transposase IS200-like"/>
    <property type="match status" value="1"/>
</dbReference>
<dbReference type="Proteomes" id="UP000177876">
    <property type="component" value="Unassembled WGS sequence"/>
</dbReference>
<accession>A0A1F2WLL7</accession>
<dbReference type="Pfam" id="PF01797">
    <property type="entry name" value="Y1_Tnp"/>
    <property type="match status" value="1"/>
</dbReference>
<dbReference type="InterPro" id="IPR010921">
    <property type="entry name" value="Trp_repressor/repl_initiator"/>
</dbReference>
<comment type="caution">
    <text evidence="2">The sequence shown here is derived from an EMBL/GenBank/DDBJ whole genome shotgun (WGS) entry which is preliminary data.</text>
</comment>
<proteinExistence type="predicted"/>
<dbReference type="STRING" id="1797197.A2Y75_08255"/>
<dbReference type="PANTHER" id="PTHR34322:SF2">
    <property type="entry name" value="TRANSPOSASE IS200-LIKE DOMAIN-CONTAINING PROTEIN"/>
    <property type="match status" value="1"/>
</dbReference>
<dbReference type="EMBL" id="MELK01000030">
    <property type="protein sequence ID" value="OFW57721.1"/>
    <property type="molecule type" value="Genomic_DNA"/>
</dbReference>
<dbReference type="AlphaFoldDB" id="A0A1F2WLL7"/>
<dbReference type="Gene3D" id="1.10.1750.10">
    <property type="match status" value="1"/>
</dbReference>
<dbReference type="Gene3D" id="3.30.70.1290">
    <property type="entry name" value="Transposase IS200-like"/>
    <property type="match status" value="1"/>
</dbReference>
<dbReference type="GO" id="GO:0004803">
    <property type="term" value="F:transposase activity"/>
    <property type="evidence" value="ECO:0007669"/>
    <property type="project" value="InterPro"/>
</dbReference>